<name>A0ABT5WLL3_9SPHN</name>
<dbReference type="Proteomes" id="UP001216253">
    <property type="component" value="Unassembled WGS sequence"/>
</dbReference>
<proteinExistence type="inferred from homology"/>
<protein>
    <submittedName>
        <fullName evidence="5">Sugar transferase</fullName>
    </submittedName>
</protein>
<sequence>MGLILRNIDRVIVSCPPDRRAAWALMLKGANVDGEVLDDEVARLGAQGARVSGGHGLLLISAGPLGLRDRAIKRLFDLAFAAGAILALSPLLLLVAIAVKLEDGGPVFFIQRRMGRGNRFFDMYKFRSMTVTQADNDGVVSASKGDQRVTRVGRLIRSTSIDELPQLFNVLIGDMSLVGPRPHAIGSQAGSKLFWEVDLRYWQRHCLRPGLSGLAQIRGFRGATEHETDLIDRLQSDLEYLEGWTILRDIKIVLLTIRVLVHDRAF</sequence>
<dbReference type="Pfam" id="PF02397">
    <property type="entry name" value="Bac_transf"/>
    <property type="match status" value="1"/>
</dbReference>
<dbReference type="PANTHER" id="PTHR30576:SF0">
    <property type="entry name" value="UNDECAPRENYL-PHOSPHATE N-ACETYLGALACTOSAMINYL 1-PHOSPHATE TRANSFERASE-RELATED"/>
    <property type="match status" value="1"/>
</dbReference>
<keyword evidence="3" id="KW-0812">Transmembrane</keyword>
<gene>
    <name evidence="5" type="ORF">PYV00_04315</name>
</gene>
<feature type="transmembrane region" description="Helical" evidence="3">
    <location>
        <begin position="78"/>
        <end position="99"/>
    </location>
</feature>
<keyword evidence="5" id="KW-0808">Transferase</keyword>
<evidence type="ECO:0000313" key="6">
    <source>
        <dbReference type="Proteomes" id="UP001216253"/>
    </source>
</evidence>
<comment type="similarity">
    <text evidence="1">Belongs to the bacterial sugar transferase family.</text>
</comment>
<accession>A0ABT5WLL3</accession>
<feature type="domain" description="Bacterial sugar transferase" evidence="4">
    <location>
        <begin position="73"/>
        <end position="261"/>
    </location>
</feature>
<keyword evidence="2" id="KW-0270">Exopolysaccharide synthesis</keyword>
<keyword evidence="3" id="KW-0472">Membrane</keyword>
<keyword evidence="3" id="KW-1133">Transmembrane helix</keyword>
<evidence type="ECO:0000259" key="4">
    <source>
        <dbReference type="Pfam" id="PF02397"/>
    </source>
</evidence>
<evidence type="ECO:0000256" key="3">
    <source>
        <dbReference type="SAM" id="Phobius"/>
    </source>
</evidence>
<evidence type="ECO:0000256" key="2">
    <source>
        <dbReference type="ARBA" id="ARBA00023169"/>
    </source>
</evidence>
<reference evidence="5 6" key="1">
    <citation type="submission" date="2023-03" db="EMBL/GenBank/DDBJ databases">
        <title>NovoSphingobium album sp. nov. isolated from polycyclic aromatic hydrocarbons- and heavy-metal polluted soil.</title>
        <authorList>
            <person name="Liu Z."/>
            <person name="Wang K."/>
        </authorList>
    </citation>
    <scope>NUCLEOTIDE SEQUENCE [LARGE SCALE GENOMIC DNA]</scope>
    <source>
        <strain evidence="5 6">H3SJ31-1</strain>
    </source>
</reference>
<organism evidence="5 6">
    <name type="scientific">Novosphingobium album</name>
    <name type="common">ex Liu et al. 2023</name>
    <dbReference type="NCBI Taxonomy" id="3031130"/>
    <lineage>
        <taxon>Bacteria</taxon>
        <taxon>Pseudomonadati</taxon>
        <taxon>Pseudomonadota</taxon>
        <taxon>Alphaproteobacteria</taxon>
        <taxon>Sphingomonadales</taxon>
        <taxon>Sphingomonadaceae</taxon>
        <taxon>Novosphingobium</taxon>
    </lineage>
</organism>
<dbReference type="InterPro" id="IPR003362">
    <property type="entry name" value="Bact_transf"/>
</dbReference>
<comment type="caution">
    <text evidence="5">The sequence shown here is derived from an EMBL/GenBank/DDBJ whole genome shotgun (WGS) entry which is preliminary data.</text>
</comment>
<evidence type="ECO:0000256" key="1">
    <source>
        <dbReference type="ARBA" id="ARBA00006464"/>
    </source>
</evidence>
<keyword evidence="6" id="KW-1185">Reference proteome</keyword>
<dbReference type="PANTHER" id="PTHR30576">
    <property type="entry name" value="COLANIC BIOSYNTHESIS UDP-GLUCOSE LIPID CARRIER TRANSFERASE"/>
    <property type="match status" value="1"/>
</dbReference>
<evidence type="ECO:0000313" key="5">
    <source>
        <dbReference type="EMBL" id="MDE8650943.1"/>
    </source>
</evidence>
<dbReference type="GO" id="GO:0016740">
    <property type="term" value="F:transferase activity"/>
    <property type="evidence" value="ECO:0007669"/>
    <property type="project" value="UniProtKB-KW"/>
</dbReference>
<dbReference type="EMBL" id="JARESE010000011">
    <property type="protein sequence ID" value="MDE8650943.1"/>
    <property type="molecule type" value="Genomic_DNA"/>
</dbReference>